<evidence type="ECO:0000313" key="3">
    <source>
        <dbReference type="RefSeq" id="XP_034230201.1"/>
    </source>
</evidence>
<dbReference type="Proteomes" id="UP000515158">
    <property type="component" value="Unplaced"/>
</dbReference>
<reference evidence="3" key="1">
    <citation type="submission" date="2025-08" db="UniProtKB">
        <authorList>
            <consortium name="RefSeq"/>
        </authorList>
    </citation>
    <scope>IDENTIFICATION</scope>
    <source>
        <tissue evidence="3">Total insect</tissue>
    </source>
</reference>
<dbReference type="RefSeq" id="XP_034230201.1">
    <property type="nucleotide sequence ID" value="XM_034374310.1"/>
</dbReference>
<keyword evidence="2" id="KW-1185">Reference proteome</keyword>
<evidence type="ECO:0000313" key="2">
    <source>
        <dbReference type="Proteomes" id="UP000515158"/>
    </source>
</evidence>
<dbReference type="OrthoDB" id="8187791at2759"/>
<feature type="signal peptide" evidence="1">
    <location>
        <begin position="1"/>
        <end position="31"/>
    </location>
</feature>
<keyword evidence="1" id="KW-0732">Signal</keyword>
<name>A0A6P8Y2F4_THRPL</name>
<organism evidence="3">
    <name type="scientific">Thrips palmi</name>
    <name type="common">Melon thrips</name>
    <dbReference type="NCBI Taxonomy" id="161013"/>
    <lineage>
        <taxon>Eukaryota</taxon>
        <taxon>Metazoa</taxon>
        <taxon>Ecdysozoa</taxon>
        <taxon>Arthropoda</taxon>
        <taxon>Hexapoda</taxon>
        <taxon>Insecta</taxon>
        <taxon>Pterygota</taxon>
        <taxon>Neoptera</taxon>
        <taxon>Paraneoptera</taxon>
        <taxon>Thysanoptera</taxon>
        <taxon>Terebrantia</taxon>
        <taxon>Thripoidea</taxon>
        <taxon>Thripidae</taxon>
        <taxon>Thrips</taxon>
    </lineage>
</organism>
<evidence type="ECO:0000256" key="1">
    <source>
        <dbReference type="SAM" id="SignalP"/>
    </source>
</evidence>
<dbReference type="GeneID" id="117639012"/>
<sequence>MAGGTVYSAYSRGVLLCAQLIILLLLTEIQARRCLQYSWLGSLSVETLEGTEVPGRGTDSYILSNLTCKEFPKPKPIPCVTPYLMTYDATTPDPSNVWYEFSSNNRHYIECDPGDGNVCTLVTFRFGNEVVNQTAYCTRVTDDGTNMKKGCATAKKGAYTNTVCVCDPSETGTQFCIPGSGAQSIAAHKMHILSICTTTILLKMLQGTLK</sequence>
<feature type="chain" id="PRO_5027916754" evidence="1">
    <location>
        <begin position="32"/>
        <end position="210"/>
    </location>
</feature>
<dbReference type="AlphaFoldDB" id="A0A6P8Y2F4"/>
<accession>A0A6P8Y2F4</accession>
<proteinExistence type="predicted"/>
<dbReference type="InParanoid" id="A0A6P8Y2F4"/>
<gene>
    <name evidence="3" type="primary">LOC117639012</name>
</gene>
<dbReference type="KEGG" id="tpal:117639012"/>
<protein>
    <submittedName>
        <fullName evidence="3">Uncharacterized protein LOC117639012</fullName>
    </submittedName>
</protein>